<dbReference type="EMBL" id="DSRU01000165">
    <property type="protein sequence ID" value="HFM98364.1"/>
    <property type="molecule type" value="Genomic_DNA"/>
</dbReference>
<dbReference type="AlphaFoldDB" id="A0A7C3KDM2"/>
<sequence length="293" mass="31815">MSSANLIKQSDLLGKPVLNRVNAEELGRIDHLWLKPDTHRIIGMTCKSGILGREKHAFLWHQIAAIGGESVVISVTDEIAPEKPDTAIDNAIGYELWTDAGNQAGVIKDFVIDLETGEVTDYLFSSSGWRGITDGIYSLPVRAILTVGSKRMMVTADAAETAEQFAGGLSQKLGQVKEFVRDDYRRTKEDLTSAVQGGRSITEQAKEKVVDTATSVQAKAQVVSEQAKSLTEQVKDRLGDAAAQVQDTTQSASQQAKEGLSKVTDTLQNKATELKGKLTDAVDTIKESRDRPE</sequence>
<dbReference type="SUPFAM" id="SSF58113">
    <property type="entry name" value="Apolipoprotein A-I"/>
    <property type="match status" value="1"/>
</dbReference>
<dbReference type="Pfam" id="PF05239">
    <property type="entry name" value="PRC"/>
    <property type="match status" value="2"/>
</dbReference>
<organism evidence="2">
    <name type="scientific">Oscillatoriales cyanobacterium SpSt-418</name>
    <dbReference type="NCBI Taxonomy" id="2282169"/>
    <lineage>
        <taxon>Bacteria</taxon>
        <taxon>Bacillati</taxon>
        <taxon>Cyanobacteriota</taxon>
        <taxon>Cyanophyceae</taxon>
        <taxon>Oscillatoriophycideae</taxon>
        <taxon>Oscillatoriales</taxon>
    </lineage>
</organism>
<dbReference type="Gene3D" id="6.10.280.100">
    <property type="match status" value="1"/>
</dbReference>
<dbReference type="SUPFAM" id="SSF50346">
    <property type="entry name" value="PRC-barrel domain"/>
    <property type="match status" value="2"/>
</dbReference>
<dbReference type="InterPro" id="IPR011033">
    <property type="entry name" value="PRC_barrel-like_sf"/>
</dbReference>
<name>A0A7C3KDM2_9CYAN</name>
<reference evidence="2" key="1">
    <citation type="journal article" date="2020" name="mSystems">
        <title>Genome- and Community-Level Interaction Insights into Carbon Utilization and Element Cycling Functions of Hydrothermarchaeota in Hydrothermal Sediment.</title>
        <authorList>
            <person name="Zhou Z."/>
            <person name="Liu Y."/>
            <person name="Xu W."/>
            <person name="Pan J."/>
            <person name="Luo Z.H."/>
            <person name="Li M."/>
        </authorList>
    </citation>
    <scope>NUCLEOTIDE SEQUENCE [LARGE SCALE GENOMIC DNA]</scope>
    <source>
        <strain evidence="2">SpSt-418</strain>
    </source>
</reference>
<protein>
    <submittedName>
        <fullName evidence="2">Photosystem reaction center subunit H</fullName>
    </submittedName>
</protein>
<comment type="caution">
    <text evidence="2">The sequence shown here is derived from an EMBL/GenBank/DDBJ whole genome shotgun (WGS) entry which is preliminary data.</text>
</comment>
<proteinExistence type="predicted"/>
<evidence type="ECO:0000259" key="1">
    <source>
        <dbReference type="Pfam" id="PF05239"/>
    </source>
</evidence>
<dbReference type="Gene3D" id="2.30.30.240">
    <property type="entry name" value="PRC-barrel domain"/>
    <property type="match status" value="2"/>
</dbReference>
<dbReference type="PANTHER" id="PTHR36740">
    <property type="entry name" value="PRC DOMAIN-CONTAINING PROTEIN"/>
    <property type="match status" value="1"/>
</dbReference>
<evidence type="ECO:0000313" key="2">
    <source>
        <dbReference type="EMBL" id="HFM98364.1"/>
    </source>
</evidence>
<feature type="domain" description="PRC-barrel" evidence="1">
    <location>
        <begin position="89"/>
        <end position="158"/>
    </location>
</feature>
<dbReference type="InterPro" id="IPR027275">
    <property type="entry name" value="PRC-brl_dom"/>
</dbReference>
<accession>A0A7C3KDM2</accession>
<gene>
    <name evidence="2" type="ORF">ENR64_11525</name>
</gene>
<dbReference type="PANTHER" id="PTHR36740:SF1">
    <property type="entry name" value="PRC-BARREL DOMAIN-CONTAINING PROTEIN"/>
    <property type="match status" value="1"/>
</dbReference>
<feature type="domain" description="PRC-barrel" evidence="1">
    <location>
        <begin position="7"/>
        <end position="74"/>
    </location>
</feature>